<sequence>MFALSVAFLATLGLTAPQAVAQSDKPTLTVYTYRAFAGKYGPGARVKERFEAACACTLDLVQTDDAGSLLARLKLEGKDTKADVVLGLDTNQTAEARAAGLVVPHGLDTAGLDLPVPWTDDSFIPFDWGWFAFVYDSDKLRNPPASFKAFVEAADGPKIIIQDPRTSTPGLGLMLWVQALYGDKAGDVWARLAPRIVTVTKGWSEAYGLFLKGEADMVLSYTTSPAYHVGVEKKTNYKAAIFPEGHYLQVEVAGLVKSSEKPDLARSFLRFVLSEAFQSAMPEGNWMYPAKVPQGGLPASFAGLDKPQKSLLLAPEVVRDGRRAWTDVWLGALRR</sequence>
<keyword evidence="4" id="KW-0813">Transport</keyword>
<keyword evidence="6" id="KW-0574">Periplasm</keyword>
<dbReference type="PANTHER" id="PTHR30006">
    <property type="entry name" value="THIAMINE-BINDING PERIPLASMIC PROTEIN-RELATED"/>
    <property type="match status" value="1"/>
</dbReference>
<dbReference type="PANTHER" id="PTHR30006:SF3">
    <property type="entry name" value="THIAMINE-BINDING PERIPLASMIC PROTEIN"/>
    <property type="match status" value="1"/>
</dbReference>
<dbReference type="PROSITE" id="PS01037">
    <property type="entry name" value="SBP_BACTERIAL_1"/>
    <property type="match status" value="1"/>
</dbReference>
<dbReference type="Pfam" id="PF01547">
    <property type="entry name" value="SBP_bac_1"/>
    <property type="match status" value="1"/>
</dbReference>
<evidence type="ECO:0000256" key="2">
    <source>
        <dbReference type="ARBA" id="ARBA00008520"/>
    </source>
</evidence>
<dbReference type="Gene3D" id="3.40.190.10">
    <property type="entry name" value="Periplasmic binding protein-like II"/>
    <property type="match status" value="2"/>
</dbReference>
<comment type="subcellular location">
    <subcellularLocation>
        <location evidence="1">Periplasm</location>
    </subcellularLocation>
</comment>
<feature type="signal peptide" evidence="7">
    <location>
        <begin position="1"/>
        <end position="21"/>
    </location>
</feature>
<dbReference type="InterPro" id="IPR006061">
    <property type="entry name" value="SBP_1_CS"/>
</dbReference>
<evidence type="ECO:0000256" key="3">
    <source>
        <dbReference type="ARBA" id="ARBA00019815"/>
    </source>
</evidence>
<evidence type="ECO:0000256" key="5">
    <source>
        <dbReference type="ARBA" id="ARBA00022729"/>
    </source>
</evidence>
<comment type="similarity">
    <text evidence="2">Belongs to the bacterial solute-binding protein 1 family.</text>
</comment>
<dbReference type="Proteomes" id="UP001321492">
    <property type="component" value="Unassembled WGS sequence"/>
</dbReference>
<protein>
    <recommendedName>
        <fullName evidence="3">Thiamine-binding periplasmic protein</fullName>
    </recommendedName>
</protein>
<dbReference type="EMBL" id="JASJEV010000011">
    <property type="protein sequence ID" value="MDJ1159637.1"/>
    <property type="molecule type" value="Genomic_DNA"/>
</dbReference>
<evidence type="ECO:0000256" key="4">
    <source>
        <dbReference type="ARBA" id="ARBA00022448"/>
    </source>
</evidence>
<dbReference type="CDD" id="cd13545">
    <property type="entry name" value="PBP2_TbpA"/>
    <property type="match status" value="1"/>
</dbReference>
<dbReference type="NCBIfam" id="TIGR01276">
    <property type="entry name" value="thiB"/>
    <property type="match status" value="1"/>
</dbReference>
<keyword evidence="5 7" id="KW-0732">Signal</keyword>
<dbReference type="RefSeq" id="WP_283741637.1">
    <property type="nucleotide sequence ID" value="NZ_JASJEV010000011.1"/>
</dbReference>
<evidence type="ECO:0000256" key="1">
    <source>
        <dbReference type="ARBA" id="ARBA00004418"/>
    </source>
</evidence>
<accession>A0ABT7AKY9</accession>
<name>A0ABT7AKY9_9HYPH</name>
<dbReference type="InterPro" id="IPR006059">
    <property type="entry name" value="SBP"/>
</dbReference>
<dbReference type="NCBIfam" id="TIGR01254">
    <property type="entry name" value="sfuA"/>
    <property type="match status" value="1"/>
</dbReference>
<gene>
    <name evidence="8" type="primary">thiB</name>
    <name evidence="8" type="ORF">QNA08_15540</name>
</gene>
<organism evidence="8 9">
    <name type="scientific">Chelatococcus albus</name>
    <dbReference type="NCBI Taxonomy" id="3047466"/>
    <lineage>
        <taxon>Bacteria</taxon>
        <taxon>Pseudomonadati</taxon>
        <taxon>Pseudomonadota</taxon>
        <taxon>Alphaproteobacteria</taxon>
        <taxon>Hyphomicrobiales</taxon>
        <taxon>Chelatococcaceae</taxon>
        <taxon>Chelatococcus</taxon>
    </lineage>
</organism>
<evidence type="ECO:0000256" key="6">
    <source>
        <dbReference type="ARBA" id="ARBA00022764"/>
    </source>
</evidence>
<dbReference type="InterPro" id="IPR005948">
    <property type="entry name" value="ThiB-like"/>
</dbReference>
<proteinExistence type="inferred from homology"/>
<dbReference type="SUPFAM" id="SSF53850">
    <property type="entry name" value="Periplasmic binding protein-like II"/>
    <property type="match status" value="1"/>
</dbReference>
<keyword evidence="9" id="KW-1185">Reference proteome</keyword>
<evidence type="ECO:0000256" key="7">
    <source>
        <dbReference type="SAM" id="SignalP"/>
    </source>
</evidence>
<comment type="caution">
    <text evidence="8">The sequence shown here is derived from an EMBL/GenBank/DDBJ whole genome shotgun (WGS) entry which is preliminary data.</text>
</comment>
<feature type="chain" id="PRO_5046744085" description="Thiamine-binding periplasmic protein" evidence="7">
    <location>
        <begin position="22"/>
        <end position="335"/>
    </location>
</feature>
<evidence type="ECO:0000313" key="8">
    <source>
        <dbReference type="EMBL" id="MDJ1159637.1"/>
    </source>
</evidence>
<dbReference type="InterPro" id="IPR005967">
    <property type="entry name" value="ThiB"/>
</dbReference>
<reference evidence="8 9" key="1">
    <citation type="submission" date="2023-05" db="EMBL/GenBank/DDBJ databases">
        <title>Chelatococcus sp. nov., a moderately thermophilic bacterium isolated from hot spring microbial mat.</title>
        <authorList>
            <person name="Hu C.-J."/>
            <person name="Li W.-J."/>
        </authorList>
    </citation>
    <scope>NUCLEOTIDE SEQUENCE [LARGE SCALE GENOMIC DNA]</scope>
    <source>
        <strain evidence="8 9">SYSU G07232</strain>
    </source>
</reference>
<evidence type="ECO:0000313" key="9">
    <source>
        <dbReference type="Proteomes" id="UP001321492"/>
    </source>
</evidence>